<dbReference type="Proteomes" id="UP001626536">
    <property type="component" value="Plasmid pRX1"/>
</dbReference>
<dbReference type="InterPro" id="IPR008258">
    <property type="entry name" value="Transglycosylase_SLT_dom_1"/>
</dbReference>
<dbReference type="Pfam" id="PF01464">
    <property type="entry name" value="SLT"/>
    <property type="match status" value="1"/>
</dbReference>
<gene>
    <name evidence="4" type="ORF">RZS28_18745</name>
</gene>
<evidence type="ECO:0000313" key="4">
    <source>
        <dbReference type="EMBL" id="WOJ91768.1"/>
    </source>
</evidence>
<reference evidence="4 5" key="1">
    <citation type="submission" date="2023-10" db="EMBL/GenBank/DDBJ databases">
        <title>Novel methanotroph of the genus Methylocapsa from a subarctic wetland.</title>
        <authorList>
            <person name="Belova S.E."/>
            <person name="Oshkin I.Y."/>
            <person name="Miroshnikov K."/>
            <person name="Dedysh S.N."/>
        </authorList>
    </citation>
    <scope>NUCLEOTIDE SEQUENCE [LARGE SCALE GENOMIC DNA]</scope>
    <source>
        <strain evidence="4 5">RX1</strain>
        <plasmid evidence="4 5">pRX1</plasmid>
    </source>
</reference>
<protein>
    <submittedName>
        <fullName evidence="4">Lytic transglycosylase domain-containing protein</fullName>
    </submittedName>
</protein>
<proteinExistence type="inferred from homology"/>
<name>A0ABZ0HX05_9HYPH</name>
<keyword evidence="4" id="KW-0614">Plasmid</keyword>
<evidence type="ECO:0000259" key="3">
    <source>
        <dbReference type="Pfam" id="PF01464"/>
    </source>
</evidence>
<dbReference type="RefSeq" id="WP_318655194.1">
    <property type="nucleotide sequence ID" value="NZ_CP136863.1"/>
</dbReference>
<dbReference type="EMBL" id="CP136863">
    <property type="protein sequence ID" value="WOJ91768.1"/>
    <property type="molecule type" value="Genomic_DNA"/>
</dbReference>
<accession>A0ABZ0HX05</accession>
<dbReference type="CDD" id="cd13400">
    <property type="entry name" value="LT_IagB-like"/>
    <property type="match status" value="1"/>
</dbReference>
<feature type="signal peptide" evidence="2">
    <location>
        <begin position="1"/>
        <end position="21"/>
    </location>
</feature>
<dbReference type="Gene3D" id="1.10.530.10">
    <property type="match status" value="1"/>
</dbReference>
<organism evidence="4 5">
    <name type="scientific">Methylocapsa polymorpha</name>
    <dbReference type="NCBI Taxonomy" id="3080828"/>
    <lineage>
        <taxon>Bacteria</taxon>
        <taxon>Pseudomonadati</taxon>
        <taxon>Pseudomonadota</taxon>
        <taxon>Alphaproteobacteria</taxon>
        <taxon>Hyphomicrobiales</taxon>
        <taxon>Beijerinckiaceae</taxon>
        <taxon>Methylocapsa</taxon>
    </lineage>
</organism>
<evidence type="ECO:0000313" key="5">
    <source>
        <dbReference type="Proteomes" id="UP001626536"/>
    </source>
</evidence>
<feature type="chain" id="PRO_5047510524" evidence="2">
    <location>
        <begin position="22"/>
        <end position="173"/>
    </location>
</feature>
<keyword evidence="5" id="KW-1185">Reference proteome</keyword>
<comment type="similarity">
    <text evidence="1">Belongs to the virb1 family.</text>
</comment>
<evidence type="ECO:0000256" key="2">
    <source>
        <dbReference type="SAM" id="SignalP"/>
    </source>
</evidence>
<evidence type="ECO:0000256" key="1">
    <source>
        <dbReference type="ARBA" id="ARBA00009387"/>
    </source>
</evidence>
<dbReference type="SUPFAM" id="SSF53955">
    <property type="entry name" value="Lysozyme-like"/>
    <property type="match status" value="1"/>
</dbReference>
<feature type="domain" description="Transglycosylase SLT" evidence="3">
    <location>
        <begin position="34"/>
        <end position="136"/>
    </location>
</feature>
<keyword evidence="2" id="KW-0732">Signal</keyword>
<dbReference type="InterPro" id="IPR023346">
    <property type="entry name" value="Lysozyme-like_dom_sf"/>
</dbReference>
<sequence>MRRFGLALLAAAAIGAAPARAAGDLGTEASIEACIFAAAEAHDLPPAVILILLEVENGKLGEVSGNKNETVDIGPMQVNETWLPKLAAHWRASTAQTYLALRDQFCANVEAGAWILRQALDEANGDFWEGVGLYHSHTEVHKTDYLRKVLRQALRLEKEASAKASALPGGEAR</sequence>
<geneLocation type="plasmid" evidence="4 5">
    <name>pRX1</name>
</geneLocation>